<protein>
    <submittedName>
        <fullName evidence="2">Uncharacterized protein</fullName>
    </submittedName>
</protein>
<sequence length="141" mass="16281">MARPMPYRRNGRRPFPNEVPEEIETLPGVDDDGPLDEDDLPATSFVERITIGCEETAFTGVTNAILQILAKRVKNYQQQYSVLTASYETYWRSTTSLLPTYEALIRSYEDEQRREDGWPELRRSARMVEANASVDEDELLF</sequence>
<keyword evidence="3" id="KW-1185">Reference proteome</keyword>
<feature type="compositionally biased region" description="Acidic residues" evidence="1">
    <location>
        <begin position="19"/>
        <end position="40"/>
    </location>
</feature>
<dbReference type="OrthoDB" id="125940at2759"/>
<accession>A0A8T1VXK4</accession>
<evidence type="ECO:0000256" key="1">
    <source>
        <dbReference type="SAM" id="MobiDB-lite"/>
    </source>
</evidence>
<evidence type="ECO:0000313" key="2">
    <source>
        <dbReference type="EMBL" id="KAG7384683.1"/>
    </source>
</evidence>
<comment type="caution">
    <text evidence="2">The sequence shown here is derived from an EMBL/GenBank/DDBJ whole genome shotgun (WGS) entry which is preliminary data.</text>
</comment>
<dbReference type="EMBL" id="JAGDFM010000141">
    <property type="protein sequence ID" value="KAG7384683.1"/>
    <property type="molecule type" value="Genomic_DNA"/>
</dbReference>
<reference evidence="2" key="1">
    <citation type="submission" date="2021-02" db="EMBL/GenBank/DDBJ databases">
        <authorList>
            <person name="Palmer J.M."/>
        </authorList>
    </citation>
    <scope>NUCLEOTIDE SEQUENCE</scope>
    <source>
        <strain evidence="2">SCRP734</strain>
    </source>
</reference>
<feature type="region of interest" description="Disordered" evidence="1">
    <location>
        <begin position="1"/>
        <end position="40"/>
    </location>
</feature>
<proteinExistence type="predicted"/>
<gene>
    <name evidence="2" type="ORF">PHYPSEUDO_002376</name>
</gene>
<organism evidence="2 3">
    <name type="scientific">Phytophthora pseudosyringae</name>
    <dbReference type="NCBI Taxonomy" id="221518"/>
    <lineage>
        <taxon>Eukaryota</taxon>
        <taxon>Sar</taxon>
        <taxon>Stramenopiles</taxon>
        <taxon>Oomycota</taxon>
        <taxon>Peronosporomycetes</taxon>
        <taxon>Peronosporales</taxon>
        <taxon>Peronosporaceae</taxon>
        <taxon>Phytophthora</taxon>
    </lineage>
</organism>
<evidence type="ECO:0000313" key="3">
    <source>
        <dbReference type="Proteomes" id="UP000694044"/>
    </source>
</evidence>
<dbReference type="Proteomes" id="UP000694044">
    <property type="component" value="Unassembled WGS sequence"/>
</dbReference>
<dbReference type="AlphaFoldDB" id="A0A8T1VXK4"/>
<name>A0A8T1VXK4_9STRA</name>